<comment type="caution">
    <text evidence="2">The sequence shown here is derived from an EMBL/GenBank/DDBJ whole genome shotgun (WGS) entry which is preliminary data.</text>
</comment>
<evidence type="ECO:0000313" key="3">
    <source>
        <dbReference type="Proteomes" id="UP001249851"/>
    </source>
</evidence>
<dbReference type="EMBL" id="JARQWQ010000007">
    <property type="protein sequence ID" value="KAK2570763.1"/>
    <property type="molecule type" value="Genomic_DNA"/>
</dbReference>
<accession>A0AAD9R089</accession>
<reference evidence="2" key="2">
    <citation type="journal article" date="2023" name="Science">
        <title>Genomic signatures of disease resistance in endangered staghorn corals.</title>
        <authorList>
            <person name="Vollmer S.V."/>
            <person name="Selwyn J.D."/>
            <person name="Despard B.A."/>
            <person name="Roesel C.L."/>
        </authorList>
    </citation>
    <scope>NUCLEOTIDE SEQUENCE</scope>
    <source>
        <strain evidence="2">K2</strain>
    </source>
</reference>
<protein>
    <submittedName>
        <fullName evidence="2">Uncharacterized protein</fullName>
    </submittedName>
</protein>
<reference evidence="2" key="1">
    <citation type="journal article" date="2023" name="G3 (Bethesda)">
        <title>Whole genome assembly and annotation of the endangered Caribbean coral Acropora cervicornis.</title>
        <authorList>
            <person name="Selwyn J.D."/>
            <person name="Vollmer S.V."/>
        </authorList>
    </citation>
    <scope>NUCLEOTIDE SEQUENCE</scope>
    <source>
        <strain evidence="2">K2</strain>
    </source>
</reference>
<feature type="region of interest" description="Disordered" evidence="1">
    <location>
        <begin position="1"/>
        <end position="24"/>
    </location>
</feature>
<name>A0AAD9R089_ACRCE</name>
<sequence length="128" mass="14966">MEGNEDRVQKTEASDNKLNSSFMDKDEDSLDLDLYGDLSVDLNQEMTYPENQQRILFFLWKMLAVQVTMILFKAKLNLVTIKNMKKLRDENSVLKKNISSLYLTAREEIKRKDSQIKTLQDKEVKKSA</sequence>
<dbReference type="AlphaFoldDB" id="A0AAD9R089"/>
<feature type="compositionally biased region" description="Basic and acidic residues" evidence="1">
    <location>
        <begin position="1"/>
        <end position="15"/>
    </location>
</feature>
<evidence type="ECO:0000256" key="1">
    <source>
        <dbReference type="SAM" id="MobiDB-lite"/>
    </source>
</evidence>
<dbReference type="Proteomes" id="UP001249851">
    <property type="component" value="Unassembled WGS sequence"/>
</dbReference>
<organism evidence="2 3">
    <name type="scientific">Acropora cervicornis</name>
    <name type="common">Staghorn coral</name>
    <dbReference type="NCBI Taxonomy" id="6130"/>
    <lineage>
        <taxon>Eukaryota</taxon>
        <taxon>Metazoa</taxon>
        <taxon>Cnidaria</taxon>
        <taxon>Anthozoa</taxon>
        <taxon>Hexacorallia</taxon>
        <taxon>Scleractinia</taxon>
        <taxon>Astrocoeniina</taxon>
        <taxon>Acroporidae</taxon>
        <taxon>Acropora</taxon>
    </lineage>
</organism>
<evidence type="ECO:0000313" key="2">
    <source>
        <dbReference type="EMBL" id="KAK2570763.1"/>
    </source>
</evidence>
<gene>
    <name evidence="2" type="ORF">P5673_004456</name>
</gene>
<feature type="non-terminal residue" evidence="2">
    <location>
        <position position="128"/>
    </location>
</feature>
<keyword evidence="3" id="KW-1185">Reference proteome</keyword>
<proteinExistence type="predicted"/>